<feature type="chain" id="PRO_5045193462" evidence="2">
    <location>
        <begin position="24"/>
        <end position="351"/>
    </location>
</feature>
<accession>A0ABN2J1Y1</accession>
<dbReference type="InterPro" id="IPR023158">
    <property type="entry name" value="YerB-like_sf"/>
</dbReference>
<dbReference type="Gene3D" id="3.50.90.10">
    <property type="entry name" value="YerB-like"/>
    <property type="match status" value="1"/>
</dbReference>
<evidence type="ECO:0000313" key="6">
    <source>
        <dbReference type="Proteomes" id="UP001501138"/>
    </source>
</evidence>
<dbReference type="SUPFAM" id="SSF159774">
    <property type="entry name" value="YerB-like"/>
    <property type="match status" value="1"/>
</dbReference>
<keyword evidence="2" id="KW-0732">Signal</keyword>
<name>A0ABN2J1Y1_9MICO</name>
<evidence type="ECO:0000256" key="2">
    <source>
        <dbReference type="SAM" id="SignalP"/>
    </source>
</evidence>
<keyword evidence="6" id="KW-1185">Reference proteome</keyword>
<sequence>MTRTTPFRTRSAAAAALVVLALAACTSGGDPGPAVTPGATVDKSGPPSPAGPPTWPLTGVRAEKVAQRPALAVKVENAREARPLTGLEEADMVWEEVVEGGITRFVAVYHSAIPDTVEPVRSVRPMDPAIVAPLGGILAYSGAQPPFIEAVEDAGIQSVIMDRGDAGFSRDPDRSAPHDVIGDMHAFLDQADDERTVPPPAQFAYAGKAGQGTASAEGKAAGTLEVELSPAQTTVWDWSGDGGEWRRSDGSTESVSTSGDRLAATNVLVLSAKVVNTSFKDPSGAPVPETKLVGSGKGVLASGGKTVGVRWSKKDLASPVELTRGGEPVELDPGSTWIELVPRGSGSWSTS</sequence>
<feature type="signal peptide" evidence="2">
    <location>
        <begin position="1"/>
        <end position="23"/>
    </location>
</feature>
<evidence type="ECO:0000259" key="4">
    <source>
        <dbReference type="Pfam" id="PF17479"/>
    </source>
</evidence>
<dbReference type="EMBL" id="BAAAPM010000003">
    <property type="protein sequence ID" value="GAA1716305.1"/>
    <property type="molecule type" value="Genomic_DNA"/>
</dbReference>
<dbReference type="InterPro" id="IPR035328">
    <property type="entry name" value="DUF3048_C"/>
</dbReference>
<feature type="domain" description="DUF3048" evidence="4">
    <location>
        <begin position="226"/>
        <end position="338"/>
    </location>
</feature>
<feature type="compositionally biased region" description="Pro residues" evidence="1">
    <location>
        <begin position="46"/>
        <end position="55"/>
    </location>
</feature>
<dbReference type="Proteomes" id="UP001501138">
    <property type="component" value="Unassembled WGS sequence"/>
</dbReference>
<feature type="domain" description="DUF3048" evidence="3">
    <location>
        <begin position="57"/>
        <end position="194"/>
    </location>
</feature>
<dbReference type="PROSITE" id="PS51257">
    <property type="entry name" value="PROKAR_LIPOPROTEIN"/>
    <property type="match status" value="1"/>
</dbReference>
<feature type="region of interest" description="Disordered" evidence="1">
    <location>
        <begin position="237"/>
        <end position="258"/>
    </location>
</feature>
<evidence type="ECO:0000313" key="5">
    <source>
        <dbReference type="EMBL" id="GAA1716305.1"/>
    </source>
</evidence>
<dbReference type="InterPro" id="IPR021416">
    <property type="entry name" value="DUF3048_N"/>
</dbReference>
<protein>
    <submittedName>
        <fullName evidence="5">DUF3048 domain-containing protein</fullName>
    </submittedName>
</protein>
<organism evidence="5 6">
    <name type="scientific">Isoptericola hypogeus</name>
    <dbReference type="NCBI Taxonomy" id="300179"/>
    <lineage>
        <taxon>Bacteria</taxon>
        <taxon>Bacillati</taxon>
        <taxon>Actinomycetota</taxon>
        <taxon>Actinomycetes</taxon>
        <taxon>Micrococcales</taxon>
        <taxon>Promicromonosporaceae</taxon>
        <taxon>Isoptericola</taxon>
    </lineage>
</organism>
<comment type="caution">
    <text evidence="5">The sequence shown here is derived from an EMBL/GenBank/DDBJ whole genome shotgun (WGS) entry which is preliminary data.</text>
</comment>
<reference evidence="5 6" key="1">
    <citation type="journal article" date="2019" name="Int. J. Syst. Evol. Microbiol.">
        <title>The Global Catalogue of Microorganisms (GCM) 10K type strain sequencing project: providing services to taxonomists for standard genome sequencing and annotation.</title>
        <authorList>
            <consortium name="The Broad Institute Genomics Platform"/>
            <consortium name="The Broad Institute Genome Sequencing Center for Infectious Disease"/>
            <person name="Wu L."/>
            <person name="Ma J."/>
        </authorList>
    </citation>
    <scope>NUCLEOTIDE SEQUENCE [LARGE SCALE GENOMIC DNA]</scope>
    <source>
        <strain evidence="5 6">JCM 15589</strain>
    </source>
</reference>
<dbReference type="Pfam" id="PF11258">
    <property type="entry name" value="DUF3048"/>
    <property type="match status" value="1"/>
</dbReference>
<dbReference type="Pfam" id="PF17479">
    <property type="entry name" value="DUF3048_C"/>
    <property type="match status" value="1"/>
</dbReference>
<evidence type="ECO:0000259" key="3">
    <source>
        <dbReference type="Pfam" id="PF11258"/>
    </source>
</evidence>
<feature type="region of interest" description="Disordered" evidence="1">
    <location>
        <begin position="29"/>
        <end position="55"/>
    </location>
</feature>
<evidence type="ECO:0000256" key="1">
    <source>
        <dbReference type="SAM" id="MobiDB-lite"/>
    </source>
</evidence>
<dbReference type="RefSeq" id="WP_344246355.1">
    <property type="nucleotide sequence ID" value="NZ_BAAAPM010000003.1"/>
</dbReference>
<gene>
    <name evidence="5" type="ORF">GCM10009809_10520</name>
</gene>
<proteinExistence type="predicted"/>